<evidence type="ECO:0000313" key="1">
    <source>
        <dbReference type="EMBL" id="QIZ31077.1"/>
    </source>
</evidence>
<name>A0A6H1QUY8_9PHYC</name>
<reference evidence="1" key="1">
    <citation type="journal article" date="2020" name="Sci. Adv.">
        <title>Virus-host coexistence in phytoplankton through the genomic lens.</title>
        <authorList>
            <person name="Yau S."/>
            <person name="Krasovec M."/>
            <person name="Benites L.F."/>
            <person name="Rombauts S."/>
            <person name="Groussin M."/>
            <person name="Vancaester E."/>
            <person name="Aury J.M."/>
            <person name="Derelle E."/>
            <person name="Desdevises Y."/>
            <person name="Escande M.L."/>
            <person name="Grimsley N."/>
            <person name="Guy J."/>
            <person name="Moreau H."/>
            <person name="Sanchez-Brosseau S."/>
            <person name="van de Peer Y."/>
            <person name="Vandepoele K."/>
            <person name="Gourbiere S."/>
            <person name="Piganeau G."/>
        </authorList>
    </citation>
    <scope>NUCLEOTIDE SEQUENCE</scope>
    <source>
        <strain evidence="1">OmV2</strain>
    </source>
</reference>
<proteinExistence type="predicted"/>
<gene>
    <name evidence="1" type="ORF">orf00034</name>
</gene>
<dbReference type="EMBL" id="MN688676">
    <property type="protein sequence ID" value="QIZ31077.1"/>
    <property type="molecule type" value="Genomic_DNA"/>
</dbReference>
<accession>A0A6H1QUY8</accession>
<organism evidence="1">
    <name type="scientific">Ostreococcus mediterraneus virus 2</name>
    <dbReference type="NCBI Taxonomy" id="2726183"/>
    <lineage>
        <taxon>Viruses</taxon>
        <taxon>Varidnaviria</taxon>
        <taxon>Bamfordvirae</taxon>
        <taxon>Nucleocytoviricota</taxon>
        <taxon>Megaviricetes</taxon>
        <taxon>Algavirales</taxon>
        <taxon>Phycodnaviridae</taxon>
        <taxon>Prasinovirus</taxon>
    </lineage>
</organism>
<sequence length="41" mass="4584">MSVSSMSNIAASFGPAGPIINIIKDLNTQLERYVRRCSMRR</sequence>
<protein>
    <submittedName>
        <fullName evidence="1">Uncharacterized protein</fullName>
    </submittedName>
</protein>